<dbReference type="PATRIC" id="fig|633147.7.peg.1828"/>
<dbReference type="HOGENOM" id="CLU_058580_1_0_11"/>
<dbReference type="STRING" id="633147.Olsu_0329"/>
<dbReference type="Gene3D" id="3.40.50.300">
    <property type="entry name" value="P-loop containing nucleotide triphosphate hydrolases"/>
    <property type="match status" value="1"/>
</dbReference>
<dbReference type="SUPFAM" id="SSF52540">
    <property type="entry name" value="P-loop containing nucleoside triphosphate hydrolases"/>
    <property type="match status" value="1"/>
</dbReference>
<organism evidence="2 3">
    <name type="scientific">Olsenella uli (strain ATCC 49627 / DSM 7084 / CCUG 31166 / CIP 109912 / JCM 12494 / LMG 11480 / NCIMB 702895 / VPI D76D-27C)</name>
    <name type="common">Lactobacillus uli</name>
    <dbReference type="NCBI Taxonomy" id="633147"/>
    <lineage>
        <taxon>Bacteria</taxon>
        <taxon>Bacillati</taxon>
        <taxon>Actinomycetota</taxon>
        <taxon>Coriobacteriia</taxon>
        <taxon>Coriobacteriales</taxon>
        <taxon>Atopobiaceae</taxon>
        <taxon>Olsenella</taxon>
    </lineage>
</organism>
<dbReference type="PANTHER" id="PTHR34301:SF8">
    <property type="entry name" value="ATPASE DOMAIN-CONTAINING PROTEIN"/>
    <property type="match status" value="1"/>
</dbReference>
<evidence type="ECO:0000313" key="2">
    <source>
        <dbReference type="EMBL" id="ADK67453.1"/>
    </source>
</evidence>
<dbReference type="Proteomes" id="UP000000333">
    <property type="component" value="Chromosome"/>
</dbReference>
<dbReference type="RefSeq" id="WP_013251205.1">
    <property type="nucleotide sequence ID" value="NC_014363.1"/>
</dbReference>
<dbReference type="InterPro" id="IPR041664">
    <property type="entry name" value="AAA_16"/>
</dbReference>
<proteinExistence type="predicted"/>
<dbReference type="KEGG" id="ols:Olsu_0329"/>
<dbReference type="EMBL" id="CP002106">
    <property type="protein sequence ID" value="ADK67453.1"/>
    <property type="molecule type" value="Genomic_DNA"/>
</dbReference>
<gene>
    <name evidence="2" type="ordered locus">Olsu_0329</name>
</gene>
<reference evidence="2 3" key="1">
    <citation type="journal article" date="2010" name="Stand. Genomic Sci.">
        <title>Complete genome sequence of Olsenella uli type strain (VPI D76D-27C).</title>
        <authorList>
            <person name="Goker M."/>
            <person name="Held B."/>
            <person name="Lucas S."/>
            <person name="Nolan M."/>
            <person name="Yasawong M."/>
            <person name="Glavina Del Rio T."/>
            <person name="Tice H."/>
            <person name="Cheng J.F."/>
            <person name="Bruce D."/>
            <person name="Detter J.C."/>
            <person name="Tapia R."/>
            <person name="Han C."/>
            <person name="Goodwin L."/>
            <person name="Pitluck S."/>
            <person name="Liolios K."/>
            <person name="Ivanova N."/>
            <person name="Mavromatis K."/>
            <person name="Mikhailova N."/>
            <person name="Pati A."/>
            <person name="Chen A."/>
            <person name="Palaniappan K."/>
            <person name="Land M."/>
            <person name="Hauser L."/>
            <person name="Chang Y.J."/>
            <person name="Jeffries C.D."/>
            <person name="Rohde M."/>
            <person name="Sikorski J."/>
            <person name="Pukall R."/>
            <person name="Woyke T."/>
            <person name="Bristow J."/>
            <person name="Eisen J.A."/>
            <person name="Markowitz V."/>
            <person name="Hugenholtz P."/>
            <person name="Kyrpides N.C."/>
            <person name="Klenk H.P."/>
            <person name="Lapidus A."/>
        </authorList>
    </citation>
    <scope>NUCLEOTIDE SEQUENCE [LARGE SCALE GENOMIC DNA]</scope>
    <source>
        <strain evidence="3">ATCC 49627 / DSM 7084 / CIP 109912 / JCM 12494 / NCIMB 702895 / VPI D76D-27C</strain>
    </source>
</reference>
<dbReference type="PANTHER" id="PTHR34301">
    <property type="entry name" value="DNA-BINDING PROTEIN-RELATED"/>
    <property type="match status" value="1"/>
</dbReference>
<dbReference type="Pfam" id="PF13191">
    <property type="entry name" value="AAA_16"/>
    <property type="match status" value="1"/>
</dbReference>
<accession>E1QYI9</accession>
<dbReference type="eggNOG" id="COG1672">
    <property type="taxonomic scope" value="Bacteria"/>
</dbReference>
<evidence type="ECO:0000259" key="1">
    <source>
        <dbReference type="Pfam" id="PF13191"/>
    </source>
</evidence>
<dbReference type="GeneID" id="78511792"/>
<dbReference type="OrthoDB" id="2020141at2"/>
<dbReference type="InterPro" id="IPR027417">
    <property type="entry name" value="P-loop_NTPase"/>
</dbReference>
<name>E1QYI9_OLSUV</name>
<feature type="domain" description="Orc1-like AAA ATPase" evidence="1">
    <location>
        <begin position="17"/>
        <end position="170"/>
    </location>
</feature>
<sequence>MFSNPFTPIFGGRPDFFFGRKAVLTRFDAAMVDQGSEDRVLFVTGNRGCGKTALLEQISMRAQASGRKVVDLGAEHTVELLMRHLVRDDELTRGINPAASVSLMGAGVSLSGVSSSKTTHLGVQDLGLVFLEACAGQKKGVLVTIDEVQKVSLEDMSAICGAFQMASRKGYDVMLVVAGLPYSFDRVIQYEGCTYMRRCSHEELGLLSHDEVAEAFDESVGLIDGISMDGEARGLLVDASMGHPYIVQLLGYYLVSDINGRNPPSSHRVVADDVRRAVPMALGTYERRALKPLVEELAPSERDYLRGMTHAMGDGNIASTSEVAKSAGRSQSQLSRARESLIRSGTILAPARGKVMFNVPYLRGYILREPYADPDVSRALEWNV</sequence>
<dbReference type="AlphaFoldDB" id="E1QYI9"/>
<protein>
    <submittedName>
        <fullName evidence="2">ATPase</fullName>
    </submittedName>
</protein>
<evidence type="ECO:0000313" key="3">
    <source>
        <dbReference type="Proteomes" id="UP000000333"/>
    </source>
</evidence>
<keyword evidence="3" id="KW-1185">Reference proteome</keyword>